<evidence type="ECO:0008006" key="3">
    <source>
        <dbReference type="Google" id="ProtNLM"/>
    </source>
</evidence>
<proteinExistence type="predicted"/>
<dbReference type="AlphaFoldDB" id="A0ABD0SZ14"/>
<dbReference type="InterPro" id="IPR010512">
    <property type="entry name" value="DUF1091"/>
</dbReference>
<accession>A0ABD0SZ14</accession>
<reference evidence="1 2" key="1">
    <citation type="submission" date="2024-06" db="EMBL/GenBank/DDBJ databases">
        <title>A chromosome-level genome assembly of beet webworm, Loxostege sticticalis.</title>
        <authorList>
            <person name="Zhang Y."/>
        </authorList>
    </citation>
    <scope>NUCLEOTIDE SEQUENCE [LARGE SCALE GENOMIC DNA]</scope>
    <source>
        <strain evidence="1">AQ028</strain>
        <tissue evidence="1">Male pupae</tissue>
    </source>
</reference>
<name>A0ABD0SZ14_LOXSC</name>
<evidence type="ECO:0000313" key="1">
    <source>
        <dbReference type="EMBL" id="KAL0831009.1"/>
    </source>
</evidence>
<organism evidence="1 2">
    <name type="scientific">Loxostege sticticalis</name>
    <name type="common">Beet webworm moth</name>
    <dbReference type="NCBI Taxonomy" id="481309"/>
    <lineage>
        <taxon>Eukaryota</taxon>
        <taxon>Metazoa</taxon>
        <taxon>Ecdysozoa</taxon>
        <taxon>Arthropoda</taxon>
        <taxon>Hexapoda</taxon>
        <taxon>Insecta</taxon>
        <taxon>Pterygota</taxon>
        <taxon>Neoptera</taxon>
        <taxon>Endopterygota</taxon>
        <taxon>Lepidoptera</taxon>
        <taxon>Glossata</taxon>
        <taxon>Ditrysia</taxon>
        <taxon>Pyraloidea</taxon>
        <taxon>Crambidae</taxon>
        <taxon>Pyraustinae</taxon>
        <taxon>Loxostege</taxon>
    </lineage>
</organism>
<dbReference type="EMBL" id="JBEDNZ010000012">
    <property type="protein sequence ID" value="KAL0831009.1"/>
    <property type="molecule type" value="Genomic_DNA"/>
</dbReference>
<evidence type="ECO:0000313" key="2">
    <source>
        <dbReference type="Proteomes" id="UP001549921"/>
    </source>
</evidence>
<sequence>MLFNLFLFQIRYISTEHPNVTFIDHEHVIYANLTSERYGRGTPFYYVGLHLETTISFDKHVNVDFYFYEYLSNVYKRGFIEMHFNFCELMDDNFFGAPMRQGVLSGPCPYPPGKINLYNMSIDIRVIPRSFPFTKGRIYANVSYKHNVIAGGYIDMEIKEKDNCCRNSRVCDFYVSKNMNECNSVKERDRAAQLYKLLLREQH</sequence>
<dbReference type="Pfam" id="PF06477">
    <property type="entry name" value="DUF1091"/>
    <property type="match status" value="1"/>
</dbReference>
<gene>
    <name evidence="1" type="ORF">ABMA28_001895</name>
</gene>
<dbReference type="Proteomes" id="UP001549921">
    <property type="component" value="Unassembled WGS sequence"/>
</dbReference>
<protein>
    <recommendedName>
        <fullName evidence="3">MD-2-related lipid-recognition domain-containing protein</fullName>
    </recommendedName>
</protein>
<comment type="caution">
    <text evidence="1">The sequence shown here is derived from an EMBL/GenBank/DDBJ whole genome shotgun (WGS) entry which is preliminary data.</text>
</comment>